<keyword evidence="3" id="KW-1185">Reference proteome</keyword>
<reference evidence="2 3" key="1">
    <citation type="submission" date="2021-01" db="EMBL/GenBank/DDBJ databases">
        <title>Genomic Encyclopedia of Type Strains, Phase IV (KMG-IV): sequencing the most valuable type-strain genomes for metagenomic binning, comparative biology and taxonomic classification.</title>
        <authorList>
            <person name="Goeker M."/>
        </authorList>
    </citation>
    <scope>NUCLEOTIDE SEQUENCE [LARGE SCALE GENOMIC DNA]</scope>
    <source>
        <strain evidence="2 3">DSM 24834</strain>
    </source>
</reference>
<organism evidence="2 3">
    <name type="scientific">Rossellomorea pakistanensis</name>
    <dbReference type="NCBI Taxonomy" id="992288"/>
    <lineage>
        <taxon>Bacteria</taxon>
        <taxon>Bacillati</taxon>
        <taxon>Bacillota</taxon>
        <taxon>Bacilli</taxon>
        <taxon>Bacillales</taxon>
        <taxon>Bacillaceae</taxon>
        <taxon>Rossellomorea</taxon>
    </lineage>
</organism>
<evidence type="ECO:0000256" key="1">
    <source>
        <dbReference type="SAM" id="Phobius"/>
    </source>
</evidence>
<gene>
    <name evidence="2" type="ORF">JOC86_001947</name>
</gene>
<feature type="transmembrane region" description="Helical" evidence="1">
    <location>
        <begin position="370"/>
        <end position="394"/>
    </location>
</feature>
<feature type="transmembrane region" description="Helical" evidence="1">
    <location>
        <begin position="142"/>
        <end position="161"/>
    </location>
</feature>
<sequence length="397" mass="42586">MIHEPVVAAVIILALIAVGEMISVFTRARVSMFLVAIIGYLLLIWTGILPQDLIGDSKFIEVGIVLGTAPIIIHMGTLIPLKAIRSQWKAVTISLIGIIFGAGLILLLITMVYNYKIAVAGAGPLTGGMIAFLVTSEGLKEVGLTSLVTISALILSLQSLFGMPLSANLLRRYALKFRNAGDAGTYTASTLEVGVEKVFDTEKVAGKNSTWIPEKYQTKLVLLFQLFIGGAIAVVLDQLTGIPYSLWALALGIGGRLIGFYPDRVMERANAFTVGMAGLVIMIIATMNETTFSMFIGYLPETFLIIFIGILGILMGGFIGSKLFKWDPLKGLPVALTATVGFPGDYLICKEISRSVGRNKEEEERILNEILTPILVGGFTTVTAGSVVIASILIKTL</sequence>
<dbReference type="Proteomes" id="UP001646157">
    <property type="component" value="Unassembled WGS sequence"/>
</dbReference>
<evidence type="ECO:0000313" key="2">
    <source>
        <dbReference type="EMBL" id="MBM7585405.1"/>
    </source>
</evidence>
<feature type="transmembrane region" description="Helical" evidence="1">
    <location>
        <begin position="93"/>
        <end position="111"/>
    </location>
</feature>
<keyword evidence="1" id="KW-0812">Transmembrane</keyword>
<accession>A0ABS2NC68</accession>
<dbReference type="EMBL" id="JAFBDZ010000002">
    <property type="protein sequence ID" value="MBM7585405.1"/>
    <property type="molecule type" value="Genomic_DNA"/>
</dbReference>
<keyword evidence="1" id="KW-1133">Transmembrane helix</keyword>
<evidence type="ECO:0008006" key="4">
    <source>
        <dbReference type="Google" id="ProtNLM"/>
    </source>
</evidence>
<feature type="transmembrane region" description="Helical" evidence="1">
    <location>
        <begin position="331"/>
        <end position="349"/>
    </location>
</feature>
<feature type="transmembrane region" description="Helical" evidence="1">
    <location>
        <begin position="220"/>
        <end position="237"/>
    </location>
</feature>
<dbReference type="InterPro" id="IPR049576">
    <property type="entry name" value="HDC-like"/>
</dbReference>
<proteinExistence type="predicted"/>
<feature type="transmembrane region" description="Helical" evidence="1">
    <location>
        <begin position="298"/>
        <end position="319"/>
    </location>
</feature>
<feature type="transmembrane region" description="Helical" evidence="1">
    <location>
        <begin position="268"/>
        <end position="286"/>
    </location>
</feature>
<feature type="transmembrane region" description="Helical" evidence="1">
    <location>
        <begin position="62"/>
        <end position="81"/>
    </location>
</feature>
<comment type="caution">
    <text evidence="2">The sequence shown here is derived from an EMBL/GenBank/DDBJ whole genome shotgun (WGS) entry which is preliminary data.</text>
</comment>
<feature type="transmembrane region" description="Helical" evidence="1">
    <location>
        <begin position="32"/>
        <end position="50"/>
    </location>
</feature>
<keyword evidence="1" id="KW-0472">Membrane</keyword>
<dbReference type="RefSeq" id="WP_239587505.1">
    <property type="nucleotide sequence ID" value="NZ_JAFBDZ010000002.1"/>
</dbReference>
<evidence type="ECO:0000313" key="3">
    <source>
        <dbReference type="Proteomes" id="UP001646157"/>
    </source>
</evidence>
<dbReference type="CDD" id="cd21416">
    <property type="entry name" value="HDC_protein"/>
    <property type="match status" value="1"/>
</dbReference>
<name>A0ABS2NC68_9BACI</name>
<feature type="transmembrane region" description="Helical" evidence="1">
    <location>
        <begin position="6"/>
        <end position="25"/>
    </location>
</feature>
<protein>
    <recommendedName>
        <fullName evidence="4">Integral membrane protein</fullName>
    </recommendedName>
</protein>